<reference evidence="9 10" key="1">
    <citation type="submission" date="2020-02" db="EMBL/GenBank/DDBJ databases">
        <authorList>
            <person name="Li X.-J."/>
            <person name="Feng X.-M."/>
        </authorList>
    </citation>
    <scope>NUCLEOTIDE SEQUENCE [LARGE SCALE GENOMIC DNA]</scope>
    <source>
        <strain evidence="9 10">CGMCC 4.7225</strain>
    </source>
</reference>
<protein>
    <submittedName>
        <fullName evidence="9">C-type cytochrome biogenesis protein CcsB</fullName>
    </submittedName>
</protein>
<gene>
    <name evidence="9" type="primary">ccsB</name>
    <name evidence="9" type="ORF">G1H11_04345</name>
</gene>
<feature type="region of interest" description="Disordered" evidence="6">
    <location>
        <begin position="65"/>
        <end position="91"/>
    </location>
</feature>
<accession>A0A6N9YHQ4</accession>
<dbReference type="InterPro" id="IPR045062">
    <property type="entry name" value="Cyt_c_biogenesis_CcsA/CcmC"/>
</dbReference>
<dbReference type="EMBL" id="JAAGOB010000002">
    <property type="protein sequence ID" value="NED94536.1"/>
    <property type="molecule type" value="Genomic_DNA"/>
</dbReference>
<name>A0A6N9YHQ4_9ACTN</name>
<feature type="transmembrane region" description="Helical" evidence="7">
    <location>
        <begin position="189"/>
        <end position="214"/>
    </location>
</feature>
<keyword evidence="3" id="KW-0201">Cytochrome c-type biogenesis</keyword>
<sequence>MDLDAIAEWSRYVVGAALFVYLGAWLGFSSEMGLRTRLRTEAANVGGVRSGELAAVSAETSVTARTAQEAGDDARPREEGGTAQVRQLAEQADSRGRAGRACLVVATVVLAVGVVMRGVGTGRFPWGNMHEFSITAGLVASIAFIYLGRTAAGRIVTAWGSLIVFITLGLAVTLLYVPPGPLVPALQSYWLIVHVGCAVVAFGLFTVAAVVQAMQIIAERAGRRGQVTGFAASLPASSTLDRLGYRLTAIGFPIWTVGPLILGAIWAEVSWGRYWDWDPKEVWALITWLVYAAYLHARATAGWKGSKASVVGLIGFATALFSYFGVNIFFGGMHVYGGL</sequence>
<feature type="transmembrane region" description="Helical" evidence="7">
    <location>
        <begin position="247"/>
        <end position="267"/>
    </location>
</feature>
<proteinExistence type="predicted"/>
<dbReference type="PANTHER" id="PTHR30071:SF1">
    <property type="entry name" value="CYTOCHROME B_B6 PROTEIN-RELATED"/>
    <property type="match status" value="1"/>
</dbReference>
<dbReference type="GO" id="GO:0017004">
    <property type="term" value="P:cytochrome complex assembly"/>
    <property type="evidence" value="ECO:0007669"/>
    <property type="project" value="UniProtKB-KW"/>
</dbReference>
<feature type="transmembrane region" description="Helical" evidence="7">
    <location>
        <begin position="132"/>
        <end position="148"/>
    </location>
</feature>
<evidence type="ECO:0000256" key="6">
    <source>
        <dbReference type="SAM" id="MobiDB-lite"/>
    </source>
</evidence>
<dbReference type="RefSeq" id="WP_163816402.1">
    <property type="nucleotide sequence ID" value="NZ_JAAGOB010000002.1"/>
</dbReference>
<organism evidence="9 10">
    <name type="scientific">Phytoactinopolyspora alkaliphila</name>
    <dbReference type="NCBI Taxonomy" id="1783498"/>
    <lineage>
        <taxon>Bacteria</taxon>
        <taxon>Bacillati</taxon>
        <taxon>Actinomycetota</taxon>
        <taxon>Actinomycetes</taxon>
        <taxon>Jiangellales</taxon>
        <taxon>Jiangellaceae</taxon>
        <taxon>Phytoactinopolyspora</taxon>
    </lineage>
</organism>
<evidence type="ECO:0000313" key="10">
    <source>
        <dbReference type="Proteomes" id="UP000469185"/>
    </source>
</evidence>
<dbReference type="InterPro" id="IPR017562">
    <property type="entry name" value="Cyt_c_biogenesis_CcsA"/>
</dbReference>
<evidence type="ECO:0000313" key="9">
    <source>
        <dbReference type="EMBL" id="NED94536.1"/>
    </source>
</evidence>
<keyword evidence="10" id="KW-1185">Reference proteome</keyword>
<feature type="transmembrane region" description="Helical" evidence="7">
    <location>
        <begin position="308"/>
        <end position="330"/>
    </location>
</feature>
<comment type="caution">
    <text evidence="9">The sequence shown here is derived from an EMBL/GenBank/DDBJ whole genome shotgun (WGS) entry which is preliminary data.</text>
</comment>
<evidence type="ECO:0000256" key="3">
    <source>
        <dbReference type="ARBA" id="ARBA00022748"/>
    </source>
</evidence>
<dbReference type="InterPro" id="IPR002541">
    <property type="entry name" value="Cyt_c_assembly"/>
</dbReference>
<evidence type="ECO:0000256" key="5">
    <source>
        <dbReference type="ARBA" id="ARBA00023136"/>
    </source>
</evidence>
<keyword evidence="4 7" id="KW-1133">Transmembrane helix</keyword>
<evidence type="ECO:0000259" key="8">
    <source>
        <dbReference type="Pfam" id="PF01578"/>
    </source>
</evidence>
<feature type="domain" description="Cytochrome c assembly protein" evidence="8">
    <location>
        <begin position="126"/>
        <end position="334"/>
    </location>
</feature>
<feature type="transmembrane region" description="Helical" evidence="7">
    <location>
        <begin position="282"/>
        <end position="301"/>
    </location>
</feature>
<dbReference type="Proteomes" id="UP000469185">
    <property type="component" value="Unassembled WGS sequence"/>
</dbReference>
<dbReference type="GO" id="GO:0020037">
    <property type="term" value="F:heme binding"/>
    <property type="evidence" value="ECO:0007669"/>
    <property type="project" value="InterPro"/>
</dbReference>
<evidence type="ECO:0000256" key="2">
    <source>
        <dbReference type="ARBA" id="ARBA00022692"/>
    </source>
</evidence>
<dbReference type="GO" id="GO:0005886">
    <property type="term" value="C:plasma membrane"/>
    <property type="evidence" value="ECO:0007669"/>
    <property type="project" value="TreeGrafter"/>
</dbReference>
<evidence type="ECO:0000256" key="7">
    <source>
        <dbReference type="SAM" id="Phobius"/>
    </source>
</evidence>
<dbReference type="AlphaFoldDB" id="A0A6N9YHQ4"/>
<feature type="transmembrane region" description="Helical" evidence="7">
    <location>
        <begin position="101"/>
        <end position="120"/>
    </location>
</feature>
<evidence type="ECO:0000256" key="4">
    <source>
        <dbReference type="ARBA" id="ARBA00022989"/>
    </source>
</evidence>
<evidence type="ECO:0000256" key="1">
    <source>
        <dbReference type="ARBA" id="ARBA00004141"/>
    </source>
</evidence>
<dbReference type="NCBIfam" id="TIGR03144">
    <property type="entry name" value="cytochr_II_ccsB"/>
    <property type="match status" value="1"/>
</dbReference>
<comment type="subcellular location">
    <subcellularLocation>
        <location evidence="1">Membrane</location>
        <topology evidence="1">Multi-pass membrane protein</topology>
    </subcellularLocation>
</comment>
<feature type="transmembrane region" description="Helical" evidence="7">
    <location>
        <begin position="12"/>
        <end position="29"/>
    </location>
</feature>
<keyword evidence="5 7" id="KW-0472">Membrane</keyword>
<keyword evidence="2 7" id="KW-0812">Transmembrane</keyword>
<feature type="transmembrane region" description="Helical" evidence="7">
    <location>
        <begin position="155"/>
        <end position="177"/>
    </location>
</feature>
<dbReference type="PANTHER" id="PTHR30071">
    <property type="entry name" value="HEME EXPORTER PROTEIN C"/>
    <property type="match status" value="1"/>
</dbReference>
<dbReference type="Pfam" id="PF01578">
    <property type="entry name" value="Cytochrom_C_asm"/>
    <property type="match status" value="1"/>
</dbReference>